<dbReference type="KEGG" id="dsl:Dacsa_3411"/>
<keyword evidence="8" id="KW-0238">DNA-binding</keyword>
<evidence type="ECO:0000256" key="5">
    <source>
        <dbReference type="ARBA" id="ARBA00022806"/>
    </source>
</evidence>
<dbReference type="SUPFAM" id="SSF52540">
    <property type="entry name" value="P-loop containing nucleoside triphosphate hydrolases"/>
    <property type="match status" value="1"/>
</dbReference>
<comment type="similarity">
    <text evidence="1">Belongs to the FtsK/SpoIIIE/SftA family.</text>
</comment>
<name>K9Z0J8_DACS8</name>
<evidence type="ECO:0000256" key="11">
    <source>
        <dbReference type="SAM" id="Coils"/>
    </source>
</evidence>
<dbReference type="Pfam" id="PF12705">
    <property type="entry name" value="PDDEXK_1"/>
    <property type="match status" value="1"/>
</dbReference>
<gene>
    <name evidence="13" type="ORF">Dacsa_3411</name>
</gene>
<evidence type="ECO:0000256" key="7">
    <source>
        <dbReference type="ARBA" id="ARBA00022840"/>
    </source>
</evidence>
<dbReference type="PANTHER" id="PTHR22683:SF1">
    <property type="entry name" value="TYPE VII SECRETION SYSTEM PROTEIN ESSC"/>
    <property type="match status" value="1"/>
</dbReference>
<keyword evidence="2" id="KW-0540">Nuclease</keyword>
<keyword evidence="6" id="KW-0378">Hydrolase</keyword>
<dbReference type="eggNOG" id="COG0349">
    <property type="taxonomic scope" value="Bacteria"/>
</dbReference>
<proteinExistence type="inferred from homology"/>
<feature type="binding site" evidence="10">
    <location>
        <begin position="459"/>
        <end position="466"/>
    </location>
    <ligand>
        <name>ATP</name>
        <dbReference type="ChEBI" id="CHEBI:30616"/>
    </ligand>
</feature>
<dbReference type="PATRIC" id="fig|13035.3.peg.3864"/>
<dbReference type="InterPro" id="IPR011604">
    <property type="entry name" value="PDDEXK-like_dom_sf"/>
</dbReference>
<evidence type="ECO:0000256" key="10">
    <source>
        <dbReference type="PROSITE-ProRule" id="PRU00289"/>
    </source>
</evidence>
<accession>K9Z0J8</accession>
<dbReference type="HOGENOM" id="CLU_015451_0_0_3"/>
<keyword evidence="5" id="KW-0347">Helicase</keyword>
<keyword evidence="11" id="KW-0175">Coiled coil</keyword>
<dbReference type="eggNOG" id="COG1674">
    <property type="taxonomic scope" value="Bacteria"/>
</dbReference>
<dbReference type="EMBL" id="CP003944">
    <property type="protein sequence ID" value="AFZ51908.1"/>
    <property type="molecule type" value="Genomic_DNA"/>
</dbReference>
<dbReference type="Gene3D" id="3.90.320.10">
    <property type="match status" value="1"/>
</dbReference>
<dbReference type="AlphaFoldDB" id="K9Z0J8"/>
<keyword evidence="14" id="KW-1185">Reference proteome</keyword>
<keyword evidence="4" id="KW-0227">DNA damage</keyword>
<keyword evidence="7 10" id="KW-0067">ATP-binding</keyword>
<dbReference type="Pfam" id="PF01580">
    <property type="entry name" value="FtsK_SpoIIIE"/>
    <property type="match status" value="1"/>
</dbReference>
<keyword evidence="6" id="KW-0269">Exonuclease</keyword>
<protein>
    <submittedName>
        <fullName evidence="13">DNA segregation ATPase, FtsK/SpoIIIE family</fullName>
    </submittedName>
</protein>
<dbReference type="Gene3D" id="3.30.980.40">
    <property type="match status" value="1"/>
</dbReference>
<evidence type="ECO:0000313" key="13">
    <source>
        <dbReference type="EMBL" id="AFZ51908.1"/>
    </source>
</evidence>
<evidence type="ECO:0000256" key="3">
    <source>
        <dbReference type="ARBA" id="ARBA00022741"/>
    </source>
</evidence>
<dbReference type="PANTHER" id="PTHR22683">
    <property type="entry name" value="SPORULATION PROTEIN RELATED"/>
    <property type="match status" value="1"/>
</dbReference>
<evidence type="ECO:0000256" key="6">
    <source>
        <dbReference type="ARBA" id="ARBA00022839"/>
    </source>
</evidence>
<feature type="domain" description="FtsK" evidence="12">
    <location>
        <begin position="440"/>
        <end position="634"/>
    </location>
</feature>
<dbReference type="PROSITE" id="PS50901">
    <property type="entry name" value="FTSK"/>
    <property type="match status" value="1"/>
</dbReference>
<dbReference type="InterPro" id="IPR041027">
    <property type="entry name" value="FtsK_alpha"/>
</dbReference>
<dbReference type="STRING" id="13035.Dacsa_3411"/>
<evidence type="ECO:0000256" key="9">
    <source>
        <dbReference type="ARBA" id="ARBA00023204"/>
    </source>
</evidence>
<dbReference type="InterPro" id="IPR002543">
    <property type="entry name" value="FtsK_dom"/>
</dbReference>
<evidence type="ECO:0000256" key="2">
    <source>
        <dbReference type="ARBA" id="ARBA00022722"/>
    </source>
</evidence>
<keyword evidence="3 10" id="KW-0547">Nucleotide-binding</keyword>
<dbReference type="Proteomes" id="UP000010482">
    <property type="component" value="Chromosome"/>
</dbReference>
<dbReference type="InterPro" id="IPR038726">
    <property type="entry name" value="PDDEXK_AddAB-type"/>
</dbReference>
<evidence type="ECO:0000256" key="8">
    <source>
        <dbReference type="ARBA" id="ARBA00023125"/>
    </source>
</evidence>
<organism evidence="13 14">
    <name type="scientific">Dactylococcopsis salina (strain PCC 8305)</name>
    <name type="common">Myxobactron salinum</name>
    <dbReference type="NCBI Taxonomy" id="13035"/>
    <lineage>
        <taxon>Bacteria</taxon>
        <taxon>Bacillati</taxon>
        <taxon>Cyanobacteriota</taxon>
        <taxon>Cyanophyceae</taxon>
        <taxon>Nodosilineales</taxon>
        <taxon>Cymatolegaceae</taxon>
        <taxon>Dactylococcopsis</taxon>
    </lineage>
</organism>
<dbReference type="GO" id="GO:0005524">
    <property type="term" value="F:ATP binding"/>
    <property type="evidence" value="ECO:0007669"/>
    <property type="project" value="UniProtKB-UniRule"/>
</dbReference>
<evidence type="ECO:0000256" key="4">
    <source>
        <dbReference type="ARBA" id="ARBA00022763"/>
    </source>
</evidence>
<reference evidence="13" key="1">
    <citation type="submission" date="2012-04" db="EMBL/GenBank/DDBJ databases">
        <title>Finished genome of Dactylococcopsis salina PCC 8305.</title>
        <authorList>
            <consortium name="US DOE Joint Genome Institute"/>
            <person name="Gugger M."/>
            <person name="Coursin T."/>
            <person name="Rippka R."/>
            <person name="Tandeau De Marsac N."/>
            <person name="Huntemann M."/>
            <person name="Wei C.-L."/>
            <person name="Han J."/>
            <person name="Detter J.C."/>
            <person name="Han C."/>
            <person name="Tapia R."/>
            <person name="Daligault H."/>
            <person name="Chen A."/>
            <person name="Krypides N."/>
            <person name="Mavromatis K."/>
            <person name="Markowitz V."/>
            <person name="Szeto E."/>
            <person name="Ivanova N."/>
            <person name="Ovchinnikova G."/>
            <person name="Pagani I."/>
            <person name="Pati A."/>
            <person name="Goodwin L."/>
            <person name="Peters L."/>
            <person name="Pitluck S."/>
            <person name="Woyke T."/>
            <person name="Kerfeld C."/>
        </authorList>
    </citation>
    <scope>NUCLEOTIDE SEQUENCE [LARGE SCALE GENOMIC DNA]</scope>
    <source>
        <strain evidence="13">PCC 8305</strain>
    </source>
</reference>
<dbReference type="Pfam" id="PF17854">
    <property type="entry name" value="FtsK_alpha"/>
    <property type="match status" value="1"/>
</dbReference>
<dbReference type="GO" id="GO:0006281">
    <property type="term" value="P:DNA repair"/>
    <property type="evidence" value="ECO:0007669"/>
    <property type="project" value="UniProtKB-KW"/>
</dbReference>
<dbReference type="GO" id="GO:0004386">
    <property type="term" value="F:helicase activity"/>
    <property type="evidence" value="ECO:0007669"/>
    <property type="project" value="UniProtKB-KW"/>
</dbReference>
<keyword evidence="9" id="KW-0234">DNA repair</keyword>
<feature type="coiled-coil region" evidence="11">
    <location>
        <begin position="511"/>
        <end position="538"/>
    </location>
</feature>
<dbReference type="InterPro" id="IPR027417">
    <property type="entry name" value="P-loop_NTPase"/>
</dbReference>
<dbReference type="GO" id="GO:0004527">
    <property type="term" value="F:exonuclease activity"/>
    <property type="evidence" value="ECO:0007669"/>
    <property type="project" value="UniProtKB-KW"/>
</dbReference>
<dbReference type="GO" id="GO:0003677">
    <property type="term" value="F:DNA binding"/>
    <property type="evidence" value="ECO:0007669"/>
    <property type="project" value="UniProtKB-KW"/>
</dbReference>
<evidence type="ECO:0000313" key="14">
    <source>
        <dbReference type="Proteomes" id="UP000010482"/>
    </source>
</evidence>
<dbReference type="Gene3D" id="3.40.50.300">
    <property type="entry name" value="P-loop containing nucleotide triphosphate hydrolases"/>
    <property type="match status" value="1"/>
</dbReference>
<sequence length="670" mass="76005">MDVVYLTHVHQYLLNFKVMSNQTHSPKFTVTDVRVAFECPRLFYLSKHFGGKTLFIPPDQPRGIGKPFHHFASKFIELAKTNPKFKSLFKPNAKTLDRESISLEMQRIFYKEVFFPALQKVATNKPENVPALQQVWEGLRGLINHWSGLLVTNCFYANYNNVISETFFSQELSVTCDYPLPKQKAQKIEGKFDSLIRDLKKDRLCMVEYKTYAPIDSASQLAQVALYSYILYLHKQQPVDSAVYCVLPEFKVYYYTWEELKDTVHELTPLKLQQMRDWLQWKPSQPDPPPETNQPEKLCPICPQQETCQRYFPPLPLDRATPKNTTDDAIQTEELGKQLETILQAYGVGVDYQDAIVGASFIRFKLKPHLGVKVVSVVNRSTDIQVQMGLPNLPLISPQAGYISVDLPRKDRKAVPFKDYIQKTNNGFDIKIAIGIDLEGKLIEADLSDANTCHFLIGGTTGSGKSEFLKSLVLSLIERHTIEQVKIALVDPKRVTFTAFEKSNWLLCPIIKESDRALEFMEELVTKMEQRYQLLEKGKCSDLKTYNQQLIQQGKSPIPHLVCVFDEYADFMADQEIAKQLESSIKRLGGMARAAGIHLIISTQRPEAKIVTPIIRSNLPARVALKTSSEGDSKIILGGNHSQATYLLGKGDLLYLTSGNLSRLQSLLAS</sequence>
<dbReference type="InterPro" id="IPR050206">
    <property type="entry name" value="FtsK/SpoIIIE/SftA"/>
</dbReference>
<evidence type="ECO:0000256" key="1">
    <source>
        <dbReference type="ARBA" id="ARBA00006474"/>
    </source>
</evidence>
<evidence type="ECO:0000259" key="12">
    <source>
        <dbReference type="PROSITE" id="PS50901"/>
    </source>
</evidence>